<proteinExistence type="predicted"/>
<dbReference type="RefSeq" id="WP_099458952.1">
    <property type="nucleotide sequence ID" value="NZ_OBEJ01000002.1"/>
</dbReference>
<gene>
    <name evidence="3" type="ORF">SAMN06269185_1526</name>
</gene>
<keyword evidence="1" id="KW-0812">Transmembrane</keyword>
<feature type="transmembrane region" description="Helical" evidence="1">
    <location>
        <begin position="12"/>
        <end position="30"/>
    </location>
</feature>
<dbReference type="Pfam" id="PF24463">
    <property type="entry name" value="DUF7577"/>
    <property type="match status" value="1"/>
</dbReference>
<reference evidence="3 4" key="1">
    <citation type="submission" date="2017-09" db="EMBL/GenBank/DDBJ databases">
        <authorList>
            <person name="Ehlers B."/>
            <person name="Leendertz F.H."/>
        </authorList>
    </citation>
    <scope>NUCLEOTIDE SEQUENCE [LARGE SCALE GENOMIC DNA]</scope>
    <source>
        <strain evidence="3 4">DSM 27208</strain>
    </source>
</reference>
<keyword evidence="1" id="KW-1133">Transmembrane helix</keyword>
<evidence type="ECO:0000259" key="2">
    <source>
        <dbReference type="Pfam" id="PF24463"/>
    </source>
</evidence>
<keyword evidence="1" id="KW-0472">Membrane</keyword>
<dbReference type="EMBL" id="OBEJ01000002">
    <property type="protein sequence ID" value="SNZ12159.1"/>
    <property type="molecule type" value="Genomic_DNA"/>
</dbReference>
<dbReference type="AlphaFoldDB" id="A0A285NRR6"/>
<organism evidence="3 4">
    <name type="scientific">Natronoarchaeum philippinense</name>
    <dbReference type="NCBI Taxonomy" id="558529"/>
    <lineage>
        <taxon>Archaea</taxon>
        <taxon>Methanobacteriati</taxon>
        <taxon>Methanobacteriota</taxon>
        <taxon>Stenosarchaea group</taxon>
        <taxon>Halobacteria</taxon>
        <taxon>Halobacteriales</taxon>
        <taxon>Natronoarchaeaceae</taxon>
    </lineage>
</organism>
<keyword evidence="4" id="KW-1185">Reference proteome</keyword>
<dbReference type="OrthoDB" id="330661at2157"/>
<feature type="domain" description="DUF7577" evidence="2">
    <location>
        <begin position="49"/>
        <end position="73"/>
    </location>
</feature>
<evidence type="ECO:0000256" key="1">
    <source>
        <dbReference type="SAM" id="Phobius"/>
    </source>
</evidence>
<evidence type="ECO:0000313" key="4">
    <source>
        <dbReference type="Proteomes" id="UP000219453"/>
    </source>
</evidence>
<sequence>MVDPAALPQWVYGYAVAFVLVHGTILYYLYRSSGASSSDTSSDPVETVTVVCDHCGAENEVGYRYCRNCVQELSETDGTGDAEQLADTRESL</sequence>
<protein>
    <recommendedName>
        <fullName evidence="2">DUF7577 domain-containing protein</fullName>
    </recommendedName>
</protein>
<dbReference type="InterPro" id="IPR055999">
    <property type="entry name" value="DUF7577"/>
</dbReference>
<dbReference type="Proteomes" id="UP000219453">
    <property type="component" value="Unassembled WGS sequence"/>
</dbReference>
<accession>A0A285NRR6</accession>
<evidence type="ECO:0000313" key="3">
    <source>
        <dbReference type="EMBL" id="SNZ12159.1"/>
    </source>
</evidence>
<name>A0A285NRR6_NATPI</name>